<dbReference type="AlphaFoldDB" id="A0A5B0PH53"/>
<evidence type="ECO:0000313" key="3">
    <source>
        <dbReference type="Proteomes" id="UP000324748"/>
    </source>
</evidence>
<feature type="region of interest" description="Disordered" evidence="1">
    <location>
        <begin position="29"/>
        <end position="80"/>
    </location>
</feature>
<accession>A0A5B0PH53</accession>
<evidence type="ECO:0000313" key="2">
    <source>
        <dbReference type="EMBL" id="KAA1099924.1"/>
    </source>
</evidence>
<proteinExistence type="predicted"/>
<dbReference type="Proteomes" id="UP000324748">
    <property type="component" value="Unassembled WGS sequence"/>
</dbReference>
<reference evidence="2 3" key="1">
    <citation type="submission" date="2019-05" db="EMBL/GenBank/DDBJ databases">
        <title>Emergence of the Ug99 lineage of the wheat stem rust pathogen through somatic hybridization.</title>
        <authorList>
            <person name="Li F."/>
            <person name="Upadhyaya N.M."/>
            <person name="Sperschneider J."/>
            <person name="Matny O."/>
            <person name="Nguyen-Phuc H."/>
            <person name="Mago R."/>
            <person name="Raley C."/>
            <person name="Miller M.E."/>
            <person name="Silverstein K.A.T."/>
            <person name="Henningsen E."/>
            <person name="Hirsch C.D."/>
            <person name="Visser B."/>
            <person name="Pretorius Z.A."/>
            <person name="Steffenson B.J."/>
            <person name="Schwessinger B."/>
            <person name="Dodds P.N."/>
            <person name="Figueroa M."/>
        </authorList>
    </citation>
    <scope>NUCLEOTIDE SEQUENCE [LARGE SCALE GENOMIC DNA]</scope>
    <source>
        <strain evidence="2">21-0</strain>
    </source>
</reference>
<organism evidence="2 3">
    <name type="scientific">Puccinia graminis f. sp. tritici</name>
    <dbReference type="NCBI Taxonomy" id="56615"/>
    <lineage>
        <taxon>Eukaryota</taxon>
        <taxon>Fungi</taxon>
        <taxon>Dikarya</taxon>
        <taxon>Basidiomycota</taxon>
        <taxon>Pucciniomycotina</taxon>
        <taxon>Pucciniomycetes</taxon>
        <taxon>Pucciniales</taxon>
        <taxon>Pucciniaceae</taxon>
        <taxon>Puccinia</taxon>
    </lineage>
</organism>
<keyword evidence="3" id="KW-1185">Reference proteome</keyword>
<comment type="caution">
    <text evidence="2">The sequence shown here is derived from an EMBL/GenBank/DDBJ whole genome shotgun (WGS) entry which is preliminary data.</text>
</comment>
<name>A0A5B0PH53_PUCGR</name>
<gene>
    <name evidence="2" type="ORF">PGT21_025192</name>
</gene>
<dbReference type="EMBL" id="VSWC01000054">
    <property type="protein sequence ID" value="KAA1099924.1"/>
    <property type="molecule type" value="Genomic_DNA"/>
</dbReference>
<feature type="compositionally biased region" description="Polar residues" evidence="1">
    <location>
        <begin position="62"/>
        <end position="80"/>
    </location>
</feature>
<protein>
    <submittedName>
        <fullName evidence="2">Uncharacterized protein</fullName>
    </submittedName>
</protein>
<sequence length="80" mass="8870">MRLKSDHLFQNQATKPAAKVLGIKATDNQSPRTAAMAEAARRIARHTPPSHIELANPPNQPYSPESFQTPTNHNPNQTYP</sequence>
<evidence type="ECO:0000256" key="1">
    <source>
        <dbReference type="SAM" id="MobiDB-lite"/>
    </source>
</evidence>